<reference evidence="1" key="1">
    <citation type="journal article" date="2015" name="Nature">
        <title>Complex archaea that bridge the gap between prokaryotes and eukaryotes.</title>
        <authorList>
            <person name="Spang A."/>
            <person name="Saw J.H."/>
            <person name="Jorgensen S.L."/>
            <person name="Zaremba-Niedzwiedzka K."/>
            <person name="Martijn J."/>
            <person name="Lind A.E."/>
            <person name="van Eijk R."/>
            <person name="Schleper C."/>
            <person name="Guy L."/>
            <person name="Ettema T.J."/>
        </authorList>
    </citation>
    <scope>NUCLEOTIDE SEQUENCE</scope>
</reference>
<name>A0A0F9KD14_9ZZZZ</name>
<accession>A0A0F9KD14</accession>
<dbReference type="AlphaFoldDB" id="A0A0F9KD14"/>
<gene>
    <name evidence="1" type="ORF">LCGC14_1649880</name>
</gene>
<organism evidence="1">
    <name type="scientific">marine sediment metagenome</name>
    <dbReference type="NCBI Taxonomy" id="412755"/>
    <lineage>
        <taxon>unclassified sequences</taxon>
        <taxon>metagenomes</taxon>
        <taxon>ecological metagenomes</taxon>
    </lineage>
</organism>
<comment type="caution">
    <text evidence="1">The sequence shown here is derived from an EMBL/GenBank/DDBJ whole genome shotgun (WGS) entry which is preliminary data.</text>
</comment>
<evidence type="ECO:0000313" key="1">
    <source>
        <dbReference type="EMBL" id="KKM20008.1"/>
    </source>
</evidence>
<proteinExistence type="predicted"/>
<dbReference type="EMBL" id="LAZR01013859">
    <property type="protein sequence ID" value="KKM20008.1"/>
    <property type="molecule type" value="Genomic_DNA"/>
</dbReference>
<sequence>MTQKDKIKLIKKQFDNYYGITDGWVQAKCLLLLKDYDKLKKAHRIDLLAGMKTITDKDVTMVTCPKFDGETKTQKSALDDLL</sequence>
<protein>
    <submittedName>
        <fullName evidence="1">Uncharacterized protein</fullName>
    </submittedName>
</protein>